<feature type="coiled-coil region" evidence="1">
    <location>
        <begin position="43"/>
        <end position="91"/>
    </location>
</feature>
<accession>A0AA37X0S5</accession>
<keyword evidence="1" id="KW-0175">Coiled coil</keyword>
<sequence length="98" mass="11347">MQKFRTGIIRITVSFAKAKKTGYGPAMNASSEMNFEDMLRVKLEVLRREHRDLDEAVHALETSGRPDILTLRRLKKQKLQMKDQIVRIEDLLIPNLLA</sequence>
<comment type="caution">
    <text evidence="3">The sequence shown here is derived from an EMBL/GenBank/DDBJ whole genome shotgun (WGS) entry which is preliminary data.</text>
</comment>
<dbReference type="Gene3D" id="6.10.280.50">
    <property type="match status" value="1"/>
</dbReference>
<dbReference type="Pfam" id="PF04325">
    <property type="entry name" value="DUF465"/>
    <property type="match status" value="1"/>
</dbReference>
<dbReference type="EMBL" id="BSPP01000012">
    <property type="protein sequence ID" value="GLS88443.1"/>
    <property type="molecule type" value="Genomic_DNA"/>
</dbReference>
<protein>
    <recommendedName>
        <fullName evidence="5">DUF465 domain-containing protein</fullName>
    </recommendedName>
</protein>
<dbReference type="EMBL" id="BSPP01000011">
    <property type="protein sequence ID" value="GLS88064.1"/>
    <property type="molecule type" value="Genomic_DNA"/>
</dbReference>
<dbReference type="AlphaFoldDB" id="A0AA37X0S5"/>
<dbReference type="Proteomes" id="UP001157355">
    <property type="component" value="Unassembled WGS sequence"/>
</dbReference>
<proteinExistence type="predicted"/>
<organism evidence="3 4">
    <name type="scientific">Cypionkella aquatica</name>
    <dbReference type="NCBI Taxonomy" id="1756042"/>
    <lineage>
        <taxon>Bacteria</taxon>
        <taxon>Pseudomonadati</taxon>
        <taxon>Pseudomonadota</taxon>
        <taxon>Alphaproteobacteria</taxon>
        <taxon>Rhodobacterales</taxon>
        <taxon>Paracoccaceae</taxon>
        <taxon>Cypionkella</taxon>
    </lineage>
</organism>
<dbReference type="InterPro" id="IPR007420">
    <property type="entry name" value="DUF465"/>
</dbReference>
<evidence type="ECO:0000313" key="4">
    <source>
        <dbReference type="Proteomes" id="UP001157355"/>
    </source>
</evidence>
<name>A0AA37X0S5_9RHOB</name>
<reference evidence="3" key="2">
    <citation type="submission" date="2023-01" db="EMBL/GenBank/DDBJ databases">
        <title>Draft genome sequence of Cypionkella aquatica strain NBRC 111766.</title>
        <authorList>
            <person name="Sun Q."/>
            <person name="Mori K."/>
        </authorList>
    </citation>
    <scope>NUCLEOTIDE SEQUENCE</scope>
    <source>
        <strain evidence="3">NBRC 111766</strain>
    </source>
</reference>
<evidence type="ECO:0000256" key="1">
    <source>
        <dbReference type="SAM" id="Coils"/>
    </source>
</evidence>
<dbReference type="InterPro" id="IPR038444">
    <property type="entry name" value="DUF465_sf"/>
</dbReference>
<evidence type="ECO:0000313" key="2">
    <source>
        <dbReference type="EMBL" id="GLS88064.1"/>
    </source>
</evidence>
<reference evidence="3 4" key="1">
    <citation type="journal article" date="2014" name="Int. J. Syst. Evol. Microbiol.">
        <title>Complete genome sequence of Corynebacterium casei LMG S-19264T (=DSM 44701T), isolated from a smear-ripened cheese.</title>
        <authorList>
            <consortium name="US DOE Joint Genome Institute (JGI-PGF)"/>
            <person name="Walter F."/>
            <person name="Albersmeier A."/>
            <person name="Kalinowski J."/>
            <person name="Ruckert C."/>
        </authorList>
    </citation>
    <scope>NUCLEOTIDE SEQUENCE [LARGE SCALE GENOMIC DNA]</scope>
    <source>
        <strain evidence="3 4">NBRC 111766</strain>
    </source>
</reference>
<evidence type="ECO:0008006" key="5">
    <source>
        <dbReference type="Google" id="ProtNLM"/>
    </source>
</evidence>
<gene>
    <name evidence="2" type="ORF">GCM10010873_30380</name>
    <name evidence="3" type="ORF">GCM10010873_34170</name>
</gene>
<evidence type="ECO:0000313" key="3">
    <source>
        <dbReference type="EMBL" id="GLS88443.1"/>
    </source>
</evidence>
<keyword evidence="4" id="KW-1185">Reference proteome</keyword>